<protein>
    <recommendedName>
        <fullName evidence="3">DUF4238 domain-containing protein</fullName>
    </recommendedName>
</protein>
<dbReference type="Proteomes" id="UP000556201">
    <property type="component" value="Unassembled WGS sequence"/>
</dbReference>
<proteinExistence type="predicted"/>
<gene>
    <name evidence="1" type="ORF">HNP47_001461</name>
</gene>
<sequence>MSMLFRNPARLEWFDEQIRSTSHKFSEEDRAEYQHLRSASDPASPEDFFRQASGDDLSVARMQLMLNLIGSQSIGRGLAEMAWSVLAVPHRNHGLLTCDDPVMTSNGMNRGDSFILLPVGPEHLFVAANSDRALWSFTSQRPRDIERAMNDAIVAQASKLVIGAHDRHSTFIDRRLGKSEPSSGYLGRHTWKCP</sequence>
<dbReference type="EMBL" id="JACHLJ010000001">
    <property type="protein sequence ID" value="MBB5771492.1"/>
    <property type="molecule type" value="Genomic_DNA"/>
</dbReference>
<organism evidence="1 2">
    <name type="scientific">Brevundimonas vesicularis</name>
    <name type="common">Pseudomonas vesicularis</name>
    <dbReference type="NCBI Taxonomy" id="41276"/>
    <lineage>
        <taxon>Bacteria</taxon>
        <taxon>Pseudomonadati</taxon>
        <taxon>Pseudomonadota</taxon>
        <taxon>Alphaproteobacteria</taxon>
        <taxon>Caulobacterales</taxon>
        <taxon>Caulobacteraceae</taxon>
        <taxon>Brevundimonas</taxon>
    </lineage>
</organism>
<accession>A0A7W9L5L0</accession>
<evidence type="ECO:0000313" key="1">
    <source>
        <dbReference type="EMBL" id="MBB5771492.1"/>
    </source>
</evidence>
<dbReference type="AlphaFoldDB" id="A0A7W9L5L0"/>
<evidence type="ECO:0008006" key="3">
    <source>
        <dbReference type="Google" id="ProtNLM"/>
    </source>
</evidence>
<name>A0A7W9L5L0_BREVE</name>
<dbReference type="InterPro" id="IPR025332">
    <property type="entry name" value="DUF4238"/>
</dbReference>
<evidence type="ECO:0000313" key="2">
    <source>
        <dbReference type="Proteomes" id="UP000556201"/>
    </source>
</evidence>
<reference evidence="1 2" key="1">
    <citation type="submission" date="2020-08" db="EMBL/GenBank/DDBJ databases">
        <title>Functional genomics of gut bacteria from endangered species of beetles.</title>
        <authorList>
            <person name="Carlos-Shanley C."/>
        </authorList>
    </citation>
    <scope>NUCLEOTIDE SEQUENCE [LARGE SCALE GENOMIC DNA]</scope>
    <source>
        <strain evidence="1 2">S00192</strain>
    </source>
</reference>
<dbReference type="Pfam" id="PF14022">
    <property type="entry name" value="DUF4238"/>
    <property type="match status" value="1"/>
</dbReference>
<comment type="caution">
    <text evidence="1">The sequence shown here is derived from an EMBL/GenBank/DDBJ whole genome shotgun (WGS) entry which is preliminary data.</text>
</comment>